<proteinExistence type="predicted"/>
<dbReference type="AlphaFoldDB" id="A0A2J7QJV0"/>
<dbReference type="GO" id="GO:0003676">
    <property type="term" value="F:nucleic acid binding"/>
    <property type="evidence" value="ECO:0007669"/>
    <property type="project" value="InterPro"/>
</dbReference>
<dbReference type="Gene3D" id="3.30.420.10">
    <property type="entry name" value="Ribonuclease H-like superfamily/Ribonuclease H"/>
    <property type="match status" value="1"/>
</dbReference>
<dbReference type="PANTHER" id="PTHR47326">
    <property type="entry name" value="TRANSPOSABLE ELEMENT TC3 TRANSPOSASE-LIKE PROTEIN"/>
    <property type="match status" value="1"/>
</dbReference>
<evidence type="ECO:0000313" key="1">
    <source>
        <dbReference type="EMBL" id="PNF28849.1"/>
    </source>
</evidence>
<name>A0A2J7QJV0_9NEOP</name>
<dbReference type="PANTHER" id="PTHR47326:SF1">
    <property type="entry name" value="HTH PSQ-TYPE DOMAIN-CONTAINING PROTEIN"/>
    <property type="match status" value="1"/>
</dbReference>
<accession>A0A2J7QJV0</accession>
<evidence type="ECO:0000313" key="2">
    <source>
        <dbReference type="Proteomes" id="UP000235965"/>
    </source>
</evidence>
<dbReference type="InParanoid" id="A0A2J7QJV0"/>
<dbReference type="STRING" id="105785.A0A2J7QJV0"/>
<organism evidence="1 2">
    <name type="scientific">Cryptotermes secundus</name>
    <dbReference type="NCBI Taxonomy" id="105785"/>
    <lineage>
        <taxon>Eukaryota</taxon>
        <taxon>Metazoa</taxon>
        <taxon>Ecdysozoa</taxon>
        <taxon>Arthropoda</taxon>
        <taxon>Hexapoda</taxon>
        <taxon>Insecta</taxon>
        <taxon>Pterygota</taxon>
        <taxon>Neoptera</taxon>
        <taxon>Polyneoptera</taxon>
        <taxon>Dictyoptera</taxon>
        <taxon>Blattodea</taxon>
        <taxon>Blattoidea</taxon>
        <taxon>Termitoidae</taxon>
        <taxon>Kalotermitidae</taxon>
        <taxon>Cryptotermitinae</taxon>
        <taxon>Cryptotermes</taxon>
    </lineage>
</organism>
<evidence type="ECO:0008006" key="3">
    <source>
        <dbReference type="Google" id="ProtNLM"/>
    </source>
</evidence>
<comment type="caution">
    <text evidence="1">The sequence shown here is derived from an EMBL/GenBank/DDBJ whole genome shotgun (WGS) entry which is preliminary data.</text>
</comment>
<dbReference type="EMBL" id="NEVH01013549">
    <property type="protein sequence ID" value="PNF28849.1"/>
    <property type="molecule type" value="Genomic_DNA"/>
</dbReference>
<sequence length="224" mass="26505">MKSTRSASRELRLSQTTVWHVLRRWLVYKPHHLQLLQALRANDKVKRVEFCDRMPKNMEDELFLLRVIFSDETTFHLSGKVNRHNVRIWGLQNPHVTLERVRDSPKVNVFCAVSLTEVYGHFSFDENTVTGVTYLRMLQNWLVLQMNEDSGDYIFQQDGAPPHWHLIIRCFLNESLPQRWIGRMGNEDLALQFWPPRSPDLTPCDFFLWGFVKDEVYVPPLPQI</sequence>
<protein>
    <recommendedName>
        <fullName evidence="3">DUF4817 domain-containing protein</fullName>
    </recommendedName>
</protein>
<dbReference type="InterPro" id="IPR036397">
    <property type="entry name" value="RNaseH_sf"/>
</dbReference>
<dbReference type="OrthoDB" id="8122262at2759"/>
<gene>
    <name evidence="1" type="ORF">B7P43_G04437</name>
</gene>
<reference evidence="1 2" key="1">
    <citation type="submission" date="2017-12" db="EMBL/GenBank/DDBJ databases">
        <title>Hemimetabolous genomes reveal molecular basis of termite eusociality.</title>
        <authorList>
            <person name="Harrison M.C."/>
            <person name="Jongepier E."/>
            <person name="Robertson H.M."/>
            <person name="Arning N."/>
            <person name="Bitard-Feildel T."/>
            <person name="Chao H."/>
            <person name="Childers C.P."/>
            <person name="Dinh H."/>
            <person name="Doddapaneni H."/>
            <person name="Dugan S."/>
            <person name="Gowin J."/>
            <person name="Greiner C."/>
            <person name="Han Y."/>
            <person name="Hu H."/>
            <person name="Hughes D.S.T."/>
            <person name="Huylmans A.-K."/>
            <person name="Kemena C."/>
            <person name="Kremer L.P.M."/>
            <person name="Lee S.L."/>
            <person name="Lopez-Ezquerra A."/>
            <person name="Mallet L."/>
            <person name="Monroy-Kuhn J.M."/>
            <person name="Moser A."/>
            <person name="Murali S.C."/>
            <person name="Muzny D.M."/>
            <person name="Otani S."/>
            <person name="Piulachs M.-D."/>
            <person name="Poelchau M."/>
            <person name="Qu J."/>
            <person name="Schaub F."/>
            <person name="Wada-Katsumata A."/>
            <person name="Worley K.C."/>
            <person name="Xie Q."/>
            <person name="Ylla G."/>
            <person name="Poulsen M."/>
            <person name="Gibbs R.A."/>
            <person name="Schal C."/>
            <person name="Richards S."/>
            <person name="Belles X."/>
            <person name="Korb J."/>
            <person name="Bornberg-Bauer E."/>
        </authorList>
    </citation>
    <scope>NUCLEOTIDE SEQUENCE [LARGE SCALE GENOMIC DNA]</scope>
    <source>
        <tissue evidence="1">Whole body</tissue>
    </source>
</reference>
<dbReference type="Proteomes" id="UP000235965">
    <property type="component" value="Unassembled WGS sequence"/>
</dbReference>
<keyword evidence="2" id="KW-1185">Reference proteome</keyword>